<sequence length="308" mass="34861">MELSNMTTTLMNNNSEILAQSISLDATTAFNTSNTTASTISFLNNRSMTDMFLLLFKWLIALVLVFGAPCVYIPQYLKIQKLRDSSGFSLYVCLALIVANVLRILFWFGNHYETPLLIQSSVMLMAMFVMLEISVRMKRHNTQKSLRTSIWKGHFMTDFWQWTDLPSYFVALAMFSAGASLLTAIFIQYNWYVDGLGLVALLTEACLGVPQLFRNFQRKSTAGMSLPMVLGWLGGDIGKTIYFYVKDSPFQFKVCGFLQISIDILILLEVFMYRGNNRRHSDEASFSSKSSSIAELPISSDNAFPEQN</sequence>
<name>A0AC35U0S1_9BILA</name>
<proteinExistence type="predicted"/>
<protein>
    <submittedName>
        <fullName evidence="2">PQ-loop repeat-containing protein 1</fullName>
    </submittedName>
</protein>
<evidence type="ECO:0000313" key="1">
    <source>
        <dbReference type="Proteomes" id="UP000095286"/>
    </source>
</evidence>
<evidence type="ECO:0000313" key="2">
    <source>
        <dbReference type="WBParaSite" id="RSKR_0000636200.1"/>
    </source>
</evidence>
<organism evidence="1 2">
    <name type="scientific">Rhabditophanes sp. KR3021</name>
    <dbReference type="NCBI Taxonomy" id="114890"/>
    <lineage>
        <taxon>Eukaryota</taxon>
        <taxon>Metazoa</taxon>
        <taxon>Ecdysozoa</taxon>
        <taxon>Nematoda</taxon>
        <taxon>Chromadorea</taxon>
        <taxon>Rhabditida</taxon>
        <taxon>Tylenchina</taxon>
        <taxon>Panagrolaimomorpha</taxon>
        <taxon>Strongyloidoidea</taxon>
        <taxon>Alloionematidae</taxon>
        <taxon>Rhabditophanes</taxon>
    </lineage>
</organism>
<accession>A0AC35U0S1</accession>
<reference evidence="2" key="1">
    <citation type="submission" date="2016-11" db="UniProtKB">
        <authorList>
            <consortium name="WormBaseParasite"/>
        </authorList>
    </citation>
    <scope>IDENTIFICATION</scope>
    <source>
        <strain evidence="2">KR3021</strain>
    </source>
</reference>
<dbReference type="WBParaSite" id="RSKR_0000636200.1">
    <property type="protein sequence ID" value="RSKR_0000636200.1"/>
    <property type="gene ID" value="RSKR_0000636200"/>
</dbReference>
<dbReference type="Proteomes" id="UP000095286">
    <property type="component" value="Unplaced"/>
</dbReference>